<keyword evidence="17" id="KW-0539">Nucleus</keyword>
<keyword evidence="8" id="KW-0011">Acute phase</keyword>
<reference evidence="31 32" key="2">
    <citation type="journal article" date="2021" name="J. Hered.">
        <title>Feather Gene Expression Elucidates the Developmental Basis of Plumage Iridescence in African Starlings.</title>
        <authorList>
            <person name="Rubenstein D.R."/>
            <person name="Corvelo A."/>
            <person name="MacManes M.D."/>
            <person name="Maia R."/>
            <person name="Narzisi G."/>
            <person name="Rousaki A."/>
            <person name="Vandenabeele P."/>
            <person name="Shawkey M.D."/>
            <person name="Solomon J."/>
        </authorList>
    </citation>
    <scope>NUCLEOTIDE SEQUENCE [LARGE SCALE GENOMIC DNA]</scope>
    <source>
        <strain evidence="31">SS15</strain>
    </source>
</reference>
<dbReference type="PROSITE" id="PS51828">
    <property type="entry name" value="PTX_2"/>
    <property type="match status" value="1"/>
</dbReference>
<dbReference type="EMBL" id="JADDUC010000189">
    <property type="protein sequence ID" value="KAG0116027.1"/>
    <property type="molecule type" value="Genomic_DNA"/>
</dbReference>
<dbReference type="OrthoDB" id="547680at2759"/>
<evidence type="ECO:0000256" key="24">
    <source>
        <dbReference type="ARBA" id="ARBA00081937"/>
    </source>
</evidence>
<evidence type="ECO:0000256" key="1">
    <source>
        <dbReference type="ARBA" id="ARBA00001913"/>
    </source>
</evidence>
<keyword evidence="14" id="KW-0106">Calcium</keyword>
<proteinExistence type="inferred from homology"/>
<keyword evidence="15" id="KW-0904">Protein phosphatase</keyword>
<evidence type="ECO:0000256" key="8">
    <source>
        <dbReference type="ARBA" id="ARBA00022486"/>
    </source>
</evidence>
<dbReference type="SMART" id="SM00159">
    <property type="entry name" value="PTX"/>
    <property type="match status" value="1"/>
</dbReference>
<evidence type="ECO:0000259" key="26">
    <source>
        <dbReference type="PROSITE" id="PS50054"/>
    </source>
</evidence>
<dbReference type="InterPro" id="IPR030476">
    <property type="entry name" value="Pentaxin_CS"/>
</dbReference>
<dbReference type="AlphaFoldDB" id="A0A835TR30"/>
<evidence type="ECO:0000256" key="19">
    <source>
        <dbReference type="ARBA" id="ARBA00040546"/>
    </source>
</evidence>
<dbReference type="FunFam" id="2.60.120.200:FF:000070">
    <property type="entry name" value="Serum amyloid P-component"/>
    <property type="match status" value="1"/>
</dbReference>
<dbReference type="InterPro" id="IPR020422">
    <property type="entry name" value="TYR_PHOSPHATASE_DUAL_dom"/>
</dbReference>
<keyword evidence="32" id="KW-1185">Reference proteome</keyword>
<keyword evidence="10" id="KW-0964">Secreted</keyword>
<feature type="disulfide bond" evidence="25">
    <location>
        <begin position="93"/>
        <end position="152"/>
    </location>
</feature>
<evidence type="ECO:0000256" key="20">
    <source>
        <dbReference type="ARBA" id="ARBA00047761"/>
    </source>
</evidence>
<keyword evidence="11" id="KW-0479">Metal-binding</keyword>
<dbReference type="InterPro" id="IPR057023">
    <property type="entry name" value="PTP-SAK"/>
</dbReference>
<dbReference type="InterPro" id="IPR016130">
    <property type="entry name" value="Tyr_Pase_AS"/>
</dbReference>
<dbReference type="InterPro" id="IPR036179">
    <property type="entry name" value="Ig-like_dom_sf"/>
</dbReference>
<comment type="catalytic activity">
    <reaction evidence="20">
        <text>O-phospho-L-seryl-[protein] + H2O = L-seryl-[protein] + phosphate</text>
        <dbReference type="Rhea" id="RHEA:20629"/>
        <dbReference type="Rhea" id="RHEA-COMP:9863"/>
        <dbReference type="Rhea" id="RHEA-COMP:11604"/>
        <dbReference type="ChEBI" id="CHEBI:15377"/>
        <dbReference type="ChEBI" id="CHEBI:29999"/>
        <dbReference type="ChEBI" id="CHEBI:43474"/>
        <dbReference type="ChEBI" id="CHEBI:83421"/>
        <dbReference type="EC" id="3.1.3.16"/>
    </reaction>
</comment>
<evidence type="ECO:0000259" key="28">
    <source>
        <dbReference type="PROSITE" id="PS50835"/>
    </source>
</evidence>
<comment type="similarity">
    <text evidence="18">Belongs to the pentraxin family.</text>
</comment>
<comment type="function">
    <text evidence="22">Protein phosphatase that mediates dephosphorylation of proteins phosphorylated on Tyr and Ser/Thr residues. In vitro, it can dephosphorylate p44-ERK1 (MAPK3) but not p54 SAPK-beta (MAPK10) in vitro. Able to enhance activation of JNK and p38 (MAPK14).</text>
</comment>
<feature type="domain" description="Pentraxin (PTX)" evidence="29">
    <location>
        <begin position="62"/>
        <end position="263"/>
    </location>
</feature>
<dbReference type="InterPro" id="IPR007110">
    <property type="entry name" value="Ig-like_dom"/>
</dbReference>
<dbReference type="Gene3D" id="3.90.190.10">
    <property type="entry name" value="Protein tyrosine phosphatase superfamily"/>
    <property type="match status" value="1"/>
</dbReference>
<dbReference type="InterPro" id="IPR001759">
    <property type="entry name" value="PTX_dom"/>
</dbReference>
<dbReference type="PROSITE" id="PS00383">
    <property type="entry name" value="TYR_PHOSPHATASE_1"/>
    <property type="match status" value="1"/>
</dbReference>
<dbReference type="PROSITE" id="PS50054">
    <property type="entry name" value="TYR_PHOSPHATASE_DUAL"/>
    <property type="match status" value="1"/>
</dbReference>
<dbReference type="GO" id="GO:0001849">
    <property type="term" value="F:complement component C1q complex binding"/>
    <property type="evidence" value="ECO:0007669"/>
    <property type="project" value="TreeGrafter"/>
</dbReference>
<evidence type="ECO:0000256" key="22">
    <source>
        <dbReference type="ARBA" id="ARBA00053915"/>
    </source>
</evidence>
<dbReference type="CDD" id="cd00152">
    <property type="entry name" value="PTX"/>
    <property type="match status" value="1"/>
</dbReference>
<dbReference type="FunFam" id="3.90.190.10:FF:000063">
    <property type="entry name" value="Dual specificity phosphatase 23"/>
    <property type="match status" value="1"/>
</dbReference>
<dbReference type="EMBL" id="JADDUC020000033">
    <property type="protein sequence ID" value="KAI1229953.1"/>
    <property type="molecule type" value="Genomic_DNA"/>
</dbReference>
<evidence type="ECO:0000256" key="17">
    <source>
        <dbReference type="ARBA" id="ARBA00023242"/>
    </source>
</evidence>
<evidence type="ECO:0000256" key="5">
    <source>
        <dbReference type="ARBA" id="ARBA00008601"/>
    </source>
</evidence>
<dbReference type="Gene3D" id="2.60.40.10">
    <property type="entry name" value="Immunoglobulins"/>
    <property type="match status" value="1"/>
</dbReference>
<evidence type="ECO:0000256" key="12">
    <source>
        <dbReference type="ARBA" id="ARBA00022729"/>
    </source>
</evidence>
<dbReference type="PANTHER" id="PTHR45869:SF7">
    <property type="entry name" value="C-REACTIVE PROTEIN"/>
    <property type="match status" value="1"/>
</dbReference>
<keyword evidence="16 25" id="KW-1015">Disulfide bond</keyword>
<keyword evidence="9" id="KW-0963">Cytoplasm</keyword>
<dbReference type="GO" id="GO:0004722">
    <property type="term" value="F:protein serine/threonine phosphatase activity"/>
    <property type="evidence" value="ECO:0007669"/>
    <property type="project" value="UniProtKB-EC"/>
</dbReference>
<evidence type="ECO:0000256" key="23">
    <source>
        <dbReference type="ARBA" id="ARBA00068789"/>
    </source>
</evidence>
<dbReference type="GO" id="GO:0005829">
    <property type="term" value="C:cytosol"/>
    <property type="evidence" value="ECO:0007669"/>
    <property type="project" value="UniProtKB-SubCell"/>
</dbReference>
<evidence type="ECO:0000256" key="7">
    <source>
        <dbReference type="ARBA" id="ARBA00013081"/>
    </source>
</evidence>
<dbReference type="InterPro" id="IPR051005">
    <property type="entry name" value="Pentraxin_domain"/>
</dbReference>
<evidence type="ECO:0000256" key="18">
    <source>
        <dbReference type="ARBA" id="ARBA00038102"/>
    </source>
</evidence>
<gene>
    <name evidence="31" type="ORF">IHE44_0010664</name>
    <name evidence="30" type="ORF">IHE44_004856</name>
</gene>
<reference evidence="31" key="3">
    <citation type="submission" date="2022-01" db="EMBL/GenBank/DDBJ databases">
        <authorList>
            <person name="Rubenstein D.R."/>
        </authorList>
    </citation>
    <scope>NUCLEOTIDE SEQUENCE</scope>
    <source>
        <strain evidence="31">SS15</strain>
        <tissue evidence="31">Liver</tissue>
    </source>
</reference>
<accession>A0A835TR30</accession>
<protein>
    <recommendedName>
        <fullName evidence="19">C-reactive protein</fullName>
        <ecNumber evidence="7">3.1.3.16</ecNumber>
        <ecNumber evidence="6">3.1.3.48</ecNumber>
    </recommendedName>
    <alternativeName>
        <fullName evidence="23">Dual specificity protein phosphatase 23</fullName>
    </alternativeName>
    <alternativeName>
        <fullName evidence="24">Low molecular mass dual specificity phosphatase 3</fullName>
    </alternativeName>
</protein>
<organism evidence="30">
    <name type="scientific">Lamprotornis superbus</name>
    <dbReference type="NCBI Taxonomy" id="245042"/>
    <lineage>
        <taxon>Eukaryota</taxon>
        <taxon>Metazoa</taxon>
        <taxon>Chordata</taxon>
        <taxon>Craniata</taxon>
        <taxon>Vertebrata</taxon>
        <taxon>Euteleostomi</taxon>
        <taxon>Archelosauria</taxon>
        <taxon>Archosauria</taxon>
        <taxon>Dinosauria</taxon>
        <taxon>Saurischia</taxon>
        <taxon>Theropoda</taxon>
        <taxon>Coelurosauria</taxon>
        <taxon>Aves</taxon>
        <taxon>Neognathae</taxon>
        <taxon>Neoaves</taxon>
        <taxon>Telluraves</taxon>
        <taxon>Australaves</taxon>
        <taxon>Passeriformes</taxon>
        <taxon>Sturnidae</taxon>
        <taxon>Lamprotornis</taxon>
    </lineage>
</organism>
<comment type="cofactor">
    <cofactor evidence="1">
        <name>Ca(2+)</name>
        <dbReference type="ChEBI" id="CHEBI:29108"/>
    </cofactor>
</comment>
<dbReference type="InterPro" id="IPR013783">
    <property type="entry name" value="Ig-like_fold"/>
</dbReference>
<keyword evidence="13" id="KW-0378">Hydrolase</keyword>
<evidence type="ECO:0000256" key="10">
    <source>
        <dbReference type="ARBA" id="ARBA00022525"/>
    </source>
</evidence>
<evidence type="ECO:0000259" key="29">
    <source>
        <dbReference type="PROSITE" id="PS51828"/>
    </source>
</evidence>
<dbReference type="InterPro" id="IPR029021">
    <property type="entry name" value="Prot-tyrosine_phosphatase-like"/>
</dbReference>
<keyword evidence="12" id="KW-0732">Signal</keyword>
<feature type="domain" description="Tyrosine-protein phosphatase" evidence="26">
    <location>
        <begin position="261"/>
        <end position="408"/>
    </location>
</feature>
<dbReference type="GO" id="GO:0004725">
    <property type="term" value="F:protein tyrosine phosphatase activity"/>
    <property type="evidence" value="ECO:0007669"/>
    <property type="project" value="UniProtKB-EC"/>
</dbReference>
<dbReference type="PRINTS" id="PR00895">
    <property type="entry name" value="PENTAXIN"/>
</dbReference>
<dbReference type="GO" id="GO:0046872">
    <property type="term" value="F:metal ion binding"/>
    <property type="evidence" value="ECO:0007669"/>
    <property type="project" value="UniProtKB-KW"/>
</dbReference>
<dbReference type="PROSITE" id="PS00289">
    <property type="entry name" value="PTX_1"/>
    <property type="match status" value="1"/>
</dbReference>
<comment type="caution">
    <text evidence="30">The sequence shown here is derived from an EMBL/GenBank/DDBJ whole genome shotgun (WGS) entry which is preliminary data.</text>
</comment>
<name>A0A835TR30_9PASS</name>
<evidence type="ECO:0000259" key="27">
    <source>
        <dbReference type="PROSITE" id="PS50056"/>
    </source>
</evidence>
<dbReference type="Gene3D" id="2.60.120.200">
    <property type="match status" value="1"/>
</dbReference>
<dbReference type="GO" id="GO:0005615">
    <property type="term" value="C:extracellular space"/>
    <property type="evidence" value="ECO:0007669"/>
    <property type="project" value="TreeGrafter"/>
</dbReference>
<comment type="catalytic activity">
    <reaction evidence="21">
        <text>O-phospho-L-threonyl-[protein] + H2O = L-threonyl-[protein] + phosphate</text>
        <dbReference type="Rhea" id="RHEA:47004"/>
        <dbReference type="Rhea" id="RHEA-COMP:11060"/>
        <dbReference type="Rhea" id="RHEA-COMP:11605"/>
        <dbReference type="ChEBI" id="CHEBI:15377"/>
        <dbReference type="ChEBI" id="CHEBI:30013"/>
        <dbReference type="ChEBI" id="CHEBI:43474"/>
        <dbReference type="ChEBI" id="CHEBI:61977"/>
        <dbReference type="EC" id="3.1.3.16"/>
    </reaction>
</comment>
<sequence length="409" mass="45725">MGRPQEFLWEKEGSPVPLQKGPDSILLIHSFNKTHVGTYTCTVTSTQGRAVASYTLWMNDLRSSVFVFPQESKTAHVQVLLELELPLHNFTVCLRSFTDLTRPYSLFSYATKKQSNEILIFKPKPGQYELTVGDKALSFTVPIIVGESEHVCFSWESSTGIVGFWFNGKPWPRKGVQNGYTVGVPAYIVLGQDQDSFGGGFDARQSFVGEISSVYMWDTGISNSGVRAAMYDSPDQTPIFGWRNFLYKIVGEAMGASKPPNFSWVVEGRLAGLAMPREPGHYRYLREHGVRHLVSLSERAPPHHGCCPQIQLHRLRVPDFTPPSPEQIQSFLQIVEEANSRGEAVAVHCMLGHGRTGTLLACYLCKERHLAGGDAIREIRRLRPGSIETAEQEQAVIRFCQCLRTGEET</sequence>
<dbReference type="SUPFAM" id="SSF49899">
    <property type="entry name" value="Concanavalin A-like lectins/glucanases"/>
    <property type="match status" value="1"/>
</dbReference>
<dbReference type="PANTHER" id="PTHR45869">
    <property type="entry name" value="C-REACTIVE PROTEIN-RELATED"/>
    <property type="match status" value="1"/>
</dbReference>
<evidence type="ECO:0000256" key="25">
    <source>
        <dbReference type="PROSITE-ProRule" id="PRU01172"/>
    </source>
</evidence>
<evidence type="ECO:0000256" key="21">
    <source>
        <dbReference type="ARBA" id="ARBA00048336"/>
    </source>
</evidence>
<dbReference type="InterPro" id="IPR013320">
    <property type="entry name" value="ConA-like_dom_sf"/>
</dbReference>
<evidence type="ECO:0000256" key="11">
    <source>
        <dbReference type="ARBA" id="ARBA00022723"/>
    </source>
</evidence>
<dbReference type="EC" id="3.1.3.16" evidence="7"/>
<dbReference type="Pfam" id="PF00354">
    <property type="entry name" value="Pentaxin"/>
    <property type="match status" value="1"/>
</dbReference>
<dbReference type="Proteomes" id="UP000618051">
    <property type="component" value="Unassembled WGS sequence"/>
</dbReference>
<evidence type="ECO:0000313" key="30">
    <source>
        <dbReference type="EMBL" id="KAG0116027.1"/>
    </source>
</evidence>
<dbReference type="SMART" id="SM00404">
    <property type="entry name" value="PTPc_motif"/>
    <property type="match status" value="1"/>
</dbReference>
<comment type="similarity">
    <text evidence="5">Belongs to the protein-tyrosine phosphatase family. Non-receptor class dual specificity subfamily.</text>
</comment>
<dbReference type="InterPro" id="IPR003595">
    <property type="entry name" value="Tyr_Pase_cat"/>
</dbReference>
<evidence type="ECO:0000256" key="9">
    <source>
        <dbReference type="ARBA" id="ARBA00022490"/>
    </source>
</evidence>
<dbReference type="Pfam" id="PF22784">
    <property type="entry name" value="PTP-SAK"/>
    <property type="match status" value="1"/>
</dbReference>
<dbReference type="SUPFAM" id="SSF52799">
    <property type="entry name" value="(Phosphotyrosine protein) phosphatases II"/>
    <property type="match status" value="1"/>
</dbReference>
<dbReference type="GO" id="GO:0005634">
    <property type="term" value="C:nucleus"/>
    <property type="evidence" value="ECO:0007669"/>
    <property type="project" value="UniProtKB-SubCell"/>
</dbReference>
<evidence type="ECO:0000256" key="15">
    <source>
        <dbReference type="ARBA" id="ARBA00022912"/>
    </source>
</evidence>
<feature type="domain" description="Ig-like" evidence="28">
    <location>
        <begin position="1"/>
        <end position="52"/>
    </location>
</feature>
<reference evidence="30" key="1">
    <citation type="submission" date="2020-10" db="EMBL/GenBank/DDBJ databases">
        <title>Feather gene expression reveals the developmental basis of iridescence in African starlings.</title>
        <authorList>
            <person name="Rubenstein D.R."/>
        </authorList>
    </citation>
    <scope>NUCLEOTIDE SEQUENCE</scope>
    <source>
        <strain evidence="30">SS15</strain>
        <tissue evidence="30">Liver</tissue>
    </source>
</reference>
<dbReference type="EC" id="3.1.3.48" evidence="6"/>
<dbReference type="CDD" id="cd14504">
    <property type="entry name" value="DUSP23"/>
    <property type="match status" value="1"/>
</dbReference>
<feature type="domain" description="Tyrosine specific protein phosphatases" evidence="27">
    <location>
        <begin position="329"/>
        <end position="394"/>
    </location>
</feature>
<comment type="subcellular location">
    <subcellularLocation>
        <location evidence="3">Cytoplasm</location>
        <location evidence="3">Cytosol</location>
    </subcellularLocation>
    <subcellularLocation>
        <location evidence="2">Nucleus</location>
    </subcellularLocation>
    <subcellularLocation>
        <location evidence="4">Secreted</location>
    </subcellularLocation>
</comment>
<dbReference type="PROSITE" id="PS50056">
    <property type="entry name" value="TYR_PHOSPHATASE_2"/>
    <property type="match status" value="1"/>
</dbReference>
<dbReference type="PROSITE" id="PS50835">
    <property type="entry name" value="IG_LIKE"/>
    <property type="match status" value="1"/>
</dbReference>
<dbReference type="InterPro" id="IPR000387">
    <property type="entry name" value="Tyr_Pase_dom"/>
</dbReference>
<evidence type="ECO:0000256" key="6">
    <source>
        <dbReference type="ARBA" id="ARBA00013064"/>
    </source>
</evidence>
<dbReference type="GO" id="GO:0006953">
    <property type="term" value="P:acute-phase response"/>
    <property type="evidence" value="ECO:0007669"/>
    <property type="project" value="UniProtKB-KW"/>
</dbReference>
<evidence type="ECO:0000256" key="16">
    <source>
        <dbReference type="ARBA" id="ARBA00023157"/>
    </source>
</evidence>
<evidence type="ECO:0000313" key="32">
    <source>
        <dbReference type="Proteomes" id="UP000618051"/>
    </source>
</evidence>
<evidence type="ECO:0000256" key="14">
    <source>
        <dbReference type="ARBA" id="ARBA00022837"/>
    </source>
</evidence>
<evidence type="ECO:0000256" key="2">
    <source>
        <dbReference type="ARBA" id="ARBA00004123"/>
    </source>
</evidence>
<evidence type="ECO:0000256" key="4">
    <source>
        <dbReference type="ARBA" id="ARBA00004613"/>
    </source>
</evidence>
<dbReference type="GO" id="GO:0045087">
    <property type="term" value="P:innate immune response"/>
    <property type="evidence" value="ECO:0007669"/>
    <property type="project" value="TreeGrafter"/>
</dbReference>
<evidence type="ECO:0000256" key="13">
    <source>
        <dbReference type="ARBA" id="ARBA00022801"/>
    </source>
</evidence>
<dbReference type="SUPFAM" id="SSF48726">
    <property type="entry name" value="Immunoglobulin"/>
    <property type="match status" value="1"/>
</dbReference>
<evidence type="ECO:0000256" key="3">
    <source>
        <dbReference type="ARBA" id="ARBA00004514"/>
    </source>
</evidence>
<evidence type="ECO:0000313" key="31">
    <source>
        <dbReference type="EMBL" id="KAI1229953.1"/>
    </source>
</evidence>